<proteinExistence type="predicted"/>
<gene>
    <name evidence="1" type="ORF">CVT25_000814</name>
</gene>
<name>A0A409XXS6_PSICY</name>
<protein>
    <submittedName>
        <fullName evidence="1">Uncharacterized protein</fullName>
    </submittedName>
</protein>
<dbReference type="AlphaFoldDB" id="A0A409XXS6"/>
<dbReference type="EMBL" id="NHYD01000036">
    <property type="protein sequence ID" value="PPQ95521.1"/>
    <property type="molecule type" value="Genomic_DNA"/>
</dbReference>
<dbReference type="Proteomes" id="UP000283269">
    <property type="component" value="Unassembled WGS sequence"/>
</dbReference>
<sequence>MGRDRTTEDIRVALAGDFVGGHRVPIVRELNTKDLHTKALAREDVRRQVLEKSGEISVFCMVSHVD</sequence>
<keyword evidence="2" id="KW-1185">Reference proteome</keyword>
<accession>A0A409XXS6</accession>
<dbReference type="InParanoid" id="A0A409XXS6"/>
<reference evidence="1 2" key="1">
    <citation type="journal article" date="2018" name="Evol. Lett.">
        <title>Horizontal gene cluster transfer increased hallucinogenic mushroom diversity.</title>
        <authorList>
            <person name="Reynolds H.T."/>
            <person name="Vijayakumar V."/>
            <person name="Gluck-Thaler E."/>
            <person name="Korotkin H.B."/>
            <person name="Matheny P.B."/>
            <person name="Slot J.C."/>
        </authorList>
    </citation>
    <scope>NUCLEOTIDE SEQUENCE [LARGE SCALE GENOMIC DNA]</scope>
    <source>
        <strain evidence="1 2">2631</strain>
    </source>
</reference>
<evidence type="ECO:0000313" key="1">
    <source>
        <dbReference type="EMBL" id="PPQ95521.1"/>
    </source>
</evidence>
<comment type="caution">
    <text evidence="1">The sequence shown here is derived from an EMBL/GenBank/DDBJ whole genome shotgun (WGS) entry which is preliminary data.</text>
</comment>
<organism evidence="1 2">
    <name type="scientific">Psilocybe cyanescens</name>
    <dbReference type="NCBI Taxonomy" id="93625"/>
    <lineage>
        <taxon>Eukaryota</taxon>
        <taxon>Fungi</taxon>
        <taxon>Dikarya</taxon>
        <taxon>Basidiomycota</taxon>
        <taxon>Agaricomycotina</taxon>
        <taxon>Agaricomycetes</taxon>
        <taxon>Agaricomycetidae</taxon>
        <taxon>Agaricales</taxon>
        <taxon>Agaricineae</taxon>
        <taxon>Strophariaceae</taxon>
        <taxon>Psilocybe</taxon>
    </lineage>
</organism>
<evidence type="ECO:0000313" key="2">
    <source>
        <dbReference type="Proteomes" id="UP000283269"/>
    </source>
</evidence>